<feature type="region of interest" description="Disordered" evidence="1">
    <location>
        <begin position="182"/>
        <end position="202"/>
    </location>
</feature>
<dbReference type="Proteomes" id="UP001211907">
    <property type="component" value="Unassembled WGS sequence"/>
</dbReference>
<organism evidence="3 4">
    <name type="scientific">Physocladia obscura</name>
    <dbReference type="NCBI Taxonomy" id="109957"/>
    <lineage>
        <taxon>Eukaryota</taxon>
        <taxon>Fungi</taxon>
        <taxon>Fungi incertae sedis</taxon>
        <taxon>Chytridiomycota</taxon>
        <taxon>Chytridiomycota incertae sedis</taxon>
        <taxon>Chytridiomycetes</taxon>
        <taxon>Chytridiales</taxon>
        <taxon>Chytriomycetaceae</taxon>
        <taxon>Physocladia</taxon>
    </lineage>
</organism>
<feature type="transmembrane region" description="Helical" evidence="2">
    <location>
        <begin position="367"/>
        <end position="384"/>
    </location>
</feature>
<protein>
    <submittedName>
        <fullName evidence="3">Uncharacterized protein</fullName>
    </submittedName>
</protein>
<name>A0AAD5SS68_9FUNG</name>
<sequence>MGFLGKKYKKAAAAKPEDTTSNLAPSKINEDGLDLKTEKMPRAFRMVMHRNSMIEKAKTVKREKPKPMHVKKVGESVHEFHRRVDEDIRQSVNKAAKVLTKTAEKKKRRLNERKQKRESKGKKAKLDSDNHGEDGDEPEKEFPKLELIPFGTQAYEPPKFSVVPKKVGGGAGALRAVQAAMEAKEKKEREEAAGKRERMEEIEKKKDGALAPVGRKTKQSKEKNKVSKGMCELETTDESRVARGTGTEEETGRSTAGEGNRLNNIVLVCSNAVGLVAMRYGAQVGAGRFAWVAVAVGLSVCASGLYHAVERQRRGHAHMAGARLFCGDEALLLGVDRAASLAALAVVVGVCGPRAVLAVAASPASAWLLPLALAAAFLAEVPAVSTARDPLLHLSAYAWLHSLWHCLVYSLPILCIMTSASDSS</sequence>
<dbReference type="EMBL" id="JADGJH010002449">
    <property type="protein sequence ID" value="KAJ3098101.1"/>
    <property type="molecule type" value="Genomic_DNA"/>
</dbReference>
<dbReference type="AlphaFoldDB" id="A0AAD5SS68"/>
<evidence type="ECO:0000313" key="4">
    <source>
        <dbReference type="Proteomes" id="UP001211907"/>
    </source>
</evidence>
<accession>A0AAD5SS68</accession>
<evidence type="ECO:0000256" key="1">
    <source>
        <dbReference type="SAM" id="MobiDB-lite"/>
    </source>
</evidence>
<feature type="transmembrane region" description="Helical" evidence="2">
    <location>
        <begin position="396"/>
        <end position="420"/>
    </location>
</feature>
<feature type="region of interest" description="Disordered" evidence="1">
    <location>
        <begin position="237"/>
        <end position="257"/>
    </location>
</feature>
<evidence type="ECO:0000256" key="2">
    <source>
        <dbReference type="SAM" id="Phobius"/>
    </source>
</evidence>
<evidence type="ECO:0000313" key="3">
    <source>
        <dbReference type="EMBL" id="KAJ3098101.1"/>
    </source>
</evidence>
<proteinExistence type="predicted"/>
<feature type="compositionally biased region" description="Basic residues" evidence="1">
    <location>
        <begin position="104"/>
        <end position="123"/>
    </location>
</feature>
<keyword evidence="2" id="KW-0472">Membrane</keyword>
<reference evidence="3" key="1">
    <citation type="submission" date="2020-05" db="EMBL/GenBank/DDBJ databases">
        <title>Phylogenomic resolution of chytrid fungi.</title>
        <authorList>
            <person name="Stajich J.E."/>
            <person name="Amses K."/>
            <person name="Simmons R."/>
            <person name="Seto K."/>
            <person name="Myers J."/>
            <person name="Bonds A."/>
            <person name="Quandt C.A."/>
            <person name="Barry K."/>
            <person name="Liu P."/>
            <person name="Grigoriev I."/>
            <person name="Longcore J.E."/>
            <person name="James T.Y."/>
        </authorList>
    </citation>
    <scope>NUCLEOTIDE SEQUENCE</scope>
    <source>
        <strain evidence="3">JEL0513</strain>
    </source>
</reference>
<feature type="region of interest" description="Disordered" evidence="1">
    <location>
        <begin position="55"/>
        <end position="77"/>
    </location>
</feature>
<keyword evidence="2" id="KW-1133">Transmembrane helix</keyword>
<feature type="transmembrane region" description="Helical" evidence="2">
    <location>
        <begin position="288"/>
        <end position="309"/>
    </location>
</feature>
<feature type="compositionally biased region" description="Basic residues" evidence="1">
    <location>
        <begin position="1"/>
        <end position="12"/>
    </location>
</feature>
<comment type="caution">
    <text evidence="3">The sequence shown here is derived from an EMBL/GenBank/DDBJ whole genome shotgun (WGS) entry which is preliminary data.</text>
</comment>
<gene>
    <name evidence="3" type="ORF">HK100_005171</name>
</gene>
<keyword evidence="4" id="KW-1185">Reference proteome</keyword>
<feature type="region of interest" description="Disordered" evidence="1">
    <location>
        <begin position="96"/>
        <end position="144"/>
    </location>
</feature>
<keyword evidence="2" id="KW-0812">Transmembrane</keyword>
<feature type="region of interest" description="Disordered" evidence="1">
    <location>
        <begin position="1"/>
        <end position="28"/>
    </location>
</feature>
<feature type="compositionally biased region" description="Basic and acidic residues" evidence="1">
    <location>
        <begin position="124"/>
        <end position="133"/>
    </location>
</feature>